<comment type="caution">
    <text evidence="8">The sequence shown here is derived from an EMBL/GenBank/DDBJ whole genome shotgun (WGS) entry which is preliminary data.</text>
</comment>
<dbReference type="AlphaFoldDB" id="A0A9D4YVM9"/>
<keyword evidence="4" id="KW-0747">Spliceosome</keyword>
<dbReference type="GO" id="GO:0000974">
    <property type="term" value="C:Prp19 complex"/>
    <property type="evidence" value="ECO:0007669"/>
    <property type="project" value="TreeGrafter"/>
</dbReference>
<dbReference type="GO" id="GO:0071011">
    <property type="term" value="C:precatalytic spliceosome"/>
    <property type="evidence" value="ECO:0007669"/>
    <property type="project" value="TreeGrafter"/>
</dbReference>
<feature type="compositionally biased region" description="Acidic residues" evidence="7">
    <location>
        <begin position="241"/>
        <end position="252"/>
    </location>
</feature>
<reference evidence="8" key="1">
    <citation type="journal article" date="2019" name="Plant J.">
        <title>Chlorella vulgaris genome assembly and annotation reveals the molecular basis for metabolic acclimation to high light conditions.</title>
        <authorList>
            <person name="Cecchin M."/>
            <person name="Marcolungo L."/>
            <person name="Rossato M."/>
            <person name="Girolomoni L."/>
            <person name="Cosentino E."/>
            <person name="Cuine S."/>
            <person name="Li-Beisson Y."/>
            <person name="Delledonne M."/>
            <person name="Ballottari M."/>
        </authorList>
    </citation>
    <scope>NUCLEOTIDE SEQUENCE</scope>
    <source>
        <strain evidence="8">211/11P</strain>
    </source>
</reference>
<evidence type="ECO:0000313" key="8">
    <source>
        <dbReference type="EMBL" id="KAI3428653.1"/>
    </source>
</evidence>
<dbReference type="OrthoDB" id="205794at2759"/>
<dbReference type="InterPro" id="IPR008409">
    <property type="entry name" value="SPF27"/>
</dbReference>
<proteinExistence type="inferred from homology"/>
<dbReference type="Pfam" id="PF05700">
    <property type="entry name" value="BCAS2"/>
    <property type="match status" value="1"/>
</dbReference>
<comment type="subcellular location">
    <subcellularLocation>
        <location evidence="1">Nucleus</location>
    </subcellularLocation>
</comment>
<evidence type="ECO:0000256" key="1">
    <source>
        <dbReference type="ARBA" id="ARBA00004123"/>
    </source>
</evidence>
<reference evidence="8" key="2">
    <citation type="submission" date="2020-11" db="EMBL/GenBank/DDBJ databases">
        <authorList>
            <person name="Cecchin M."/>
            <person name="Marcolungo L."/>
            <person name="Rossato M."/>
            <person name="Girolomoni L."/>
            <person name="Cosentino E."/>
            <person name="Cuine S."/>
            <person name="Li-Beisson Y."/>
            <person name="Delledonne M."/>
            <person name="Ballottari M."/>
        </authorList>
    </citation>
    <scope>NUCLEOTIDE SEQUENCE</scope>
    <source>
        <strain evidence="8">211/11P</strain>
        <tissue evidence="8">Whole cell</tissue>
    </source>
</reference>
<keyword evidence="9" id="KW-1185">Reference proteome</keyword>
<dbReference type="GO" id="GO:0006397">
    <property type="term" value="P:mRNA processing"/>
    <property type="evidence" value="ECO:0007669"/>
    <property type="project" value="UniProtKB-KW"/>
</dbReference>
<keyword evidence="3" id="KW-0507">mRNA processing</keyword>
<sequence length="252" mass="28480">MAVPLALTHGEDQKGWRRNQHLVDSLPYIDSLTPAEKRAVDQLIEEEMRSSSKRPSDYLGDLEPLPESRIAGNELLEKEMARAAAGEAMQAMDTFRYNLEPPQPSKRNDVAAWRAALDNAYAQLEHQYNRLLNLELLLKFGPDAWRAHNEQLAAFVARLQAQLADVRRRVDDLNRERKLQQHAAGAELGQLEAEYLGLVHKNAEIEGACRGLEAEVAAMRDALPAELQQKLEQQQQRREEADAEAEADLMQV</sequence>
<evidence type="ECO:0000256" key="3">
    <source>
        <dbReference type="ARBA" id="ARBA00022664"/>
    </source>
</evidence>
<dbReference type="GO" id="GO:0008380">
    <property type="term" value="P:RNA splicing"/>
    <property type="evidence" value="ECO:0007669"/>
    <property type="project" value="UniProtKB-KW"/>
</dbReference>
<name>A0A9D4YVM9_CHLVU</name>
<feature type="region of interest" description="Disordered" evidence="7">
    <location>
        <begin position="227"/>
        <end position="252"/>
    </location>
</feature>
<dbReference type="PANTHER" id="PTHR13296">
    <property type="entry name" value="BCAS2 PROTEIN"/>
    <property type="match status" value="1"/>
</dbReference>
<organism evidence="8 9">
    <name type="scientific">Chlorella vulgaris</name>
    <name type="common">Green alga</name>
    <dbReference type="NCBI Taxonomy" id="3077"/>
    <lineage>
        <taxon>Eukaryota</taxon>
        <taxon>Viridiplantae</taxon>
        <taxon>Chlorophyta</taxon>
        <taxon>core chlorophytes</taxon>
        <taxon>Trebouxiophyceae</taxon>
        <taxon>Chlorellales</taxon>
        <taxon>Chlorellaceae</taxon>
        <taxon>Chlorella clade</taxon>
        <taxon>Chlorella</taxon>
    </lineage>
</organism>
<dbReference type="PANTHER" id="PTHR13296:SF0">
    <property type="entry name" value="PRE-MRNA-SPLICING FACTOR SPF27"/>
    <property type="match status" value="1"/>
</dbReference>
<evidence type="ECO:0000256" key="6">
    <source>
        <dbReference type="ARBA" id="ARBA00023242"/>
    </source>
</evidence>
<keyword evidence="6" id="KW-0539">Nucleus</keyword>
<dbReference type="GO" id="GO:0071013">
    <property type="term" value="C:catalytic step 2 spliceosome"/>
    <property type="evidence" value="ECO:0007669"/>
    <property type="project" value="TreeGrafter"/>
</dbReference>
<evidence type="ECO:0000256" key="4">
    <source>
        <dbReference type="ARBA" id="ARBA00022728"/>
    </source>
</evidence>
<evidence type="ECO:0000256" key="7">
    <source>
        <dbReference type="SAM" id="MobiDB-lite"/>
    </source>
</evidence>
<comment type="similarity">
    <text evidence="2">Belongs to the SPF27 family.</text>
</comment>
<protein>
    <recommendedName>
        <fullName evidence="10">Pre-mRNA-splicing factor SPF27</fullName>
    </recommendedName>
</protein>
<keyword evidence="5" id="KW-0508">mRNA splicing</keyword>
<dbReference type="Proteomes" id="UP001055712">
    <property type="component" value="Unassembled WGS sequence"/>
</dbReference>
<evidence type="ECO:0000256" key="2">
    <source>
        <dbReference type="ARBA" id="ARBA00010788"/>
    </source>
</evidence>
<evidence type="ECO:0000313" key="9">
    <source>
        <dbReference type="Proteomes" id="UP001055712"/>
    </source>
</evidence>
<evidence type="ECO:0008006" key="10">
    <source>
        <dbReference type="Google" id="ProtNLM"/>
    </source>
</evidence>
<gene>
    <name evidence="8" type="ORF">D9Q98_007476</name>
</gene>
<dbReference type="EMBL" id="SIDB01000009">
    <property type="protein sequence ID" value="KAI3428653.1"/>
    <property type="molecule type" value="Genomic_DNA"/>
</dbReference>
<evidence type="ECO:0000256" key="5">
    <source>
        <dbReference type="ARBA" id="ARBA00023187"/>
    </source>
</evidence>
<accession>A0A9D4YVM9</accession>